<proteinExistence type="predicted"/>
<feature type="compositionally biased region" description="Polar residues" evidence="1">
    <location>
        <begin position="222"/>
        <end position="231"/>
    </location>
</feature>
<comment type="caution">
    <text evidence="2">The sequence shown here is derived from an EMBL/GenBank/DDBJ whole genome shotgun (WGS) entry which is preliminary data.</text>
</comment>
<dbReference type="RefSeq" id="WP_187254958.1">
    <property type="nucleotide sequence ID" value="NZ_JBHULF010000006.1"/>
</dbReference>
<sequence>MNIQNIAELSKLLELLGFHDAGSLLLKRICFKPANFYLPQRVIKEKDVMLFSLYFEQLQKTDNYRLQYYDVTLQKANGSLALPVDGVNPADLEKQMAAIDWKKAFSIDEKKQWNPDDKSTWETELQISNIMDSLSAIEQSETGKVIASILKQKFWAGTLHQEIVGSITLVKNKADVNQRFYISEEGGGITTDEAYRFLQNKYMEKQLQLKRKQADSGESIPEESNGTSSSGLLKKKRIAGRGKRNRVNQD</sequence>
<protein>
    <submittedName>
        <fullName evidence="2">Uncharacterized protein</fullName>
    </submittedName>
</protein>
<name>A0ABR7M425_9BACT</name>
<dbReference type="EMBL" id="MBUA01000001">
    <property type="protein sequence ID" value="MBC6489599.1"/>
    <property type="molecule type" value="Genomic_DNA"/>
</dbReference>
<feature type="region of interest" description="Disordered" evidence="1">
    <location>
        <begin position="208"/>
        <end position="250"/>
    </location>
</feature>
<evidence type="ECO:0000313" key="3">
    <source>
        <dbReference type="Proteomes" id="UP000765802"/>
    </source>
</evidence>
<keyword evidence="3" id="KW-1185">Reference proteome</keyword>
<gene>
    <name evidence="2" type="ORF">BC349_01360</name>
</gene>
<organism evidence="2 3">
    <name type="scientific">Flavihumibacter stibioxidans</name>
    <dbReference type="NCBI Taxonomy" id="1834163"/>
    <lineage>
        <taxon>Bacteria</taxon>
        <taxon>Pseudomonadati</taxon>
        <taxon>Bacteroidota</taxon>
        <taxon>Chitinophagia</taxon>
        <taxon>Chitinophagales</taxon>
        <taxon>Chitinophagaceae</taxon>
        <taxon>Flavihumibacter</taxon>
    </lineage>
</organism>
<dbReference type="Proteomes" id="UP000765802">
    <property type="component" value="Unassembled WGS sequence"/>
</dbReference>
<accession>A0ABR7M425</accession>
<evidence type="ECO:0000313" key="2">
    <source>
        <dbReference type="EMBL" id="MBC6489599.1"/>
    </source>
</evidence>
<feature type="compositionally biased region" description="Basic residues" evidence="1">
    <location>
        <begin position="233"/>
        <end position="250"/>
    </location>
</feature>
<reference evidence="2 3" key="1">
    <citation type="submission" date="2016-07" db="EMBL/GenBank/DDBJ databases">
        <title>Genome analysis of Flavihumibacter stibioxidans YS-17.</title>
        <authorList>
            <person name="Shi K."/>
            <person name="Han Y."/>
            <person name="Wang G."/>
        </authorList>
    </citation>
    <scope>NUCLEOTIDE SEQUENCE [LARGE SCALE GENOMIC DNA]</scope>
    <source>
        <strain evidence="2 3">YS-17</strain>
    </source>
</reference>
<evidence type="ECO:0000256" key="1">
    <source>
        <dbReference type="SAM" id="MobiDB-lite"/>
    </source>
</evidence>